<dbReference type="Pfam" id="PF14368">
    <property type="entry name" value="LTP_2"/>
    <property type="match status" value="1"/>
</dbReference>
<dbReference type="CDD" id="cd00010">
    <property type="entry name" value="AAI_LTSS"/>
    <property type="match status" value="1"/>
</dbReference>
<evidence type="ECO:0000313" key="8">
    <source>
        <dbReference type="EMBL" id="KAF8719408.1"/>
    </source>
</evidence>
<evidence type="ECO:0000256" key="6">
    <source>
        <dbReference type="SAM" id="SignalP"/>
    </source>
</evidence>
<proteinExistence type="inferred from homology"/>
<accession>A0A835C9X9</accession>
<dbReference type="InterPro" id="IPR036312">
    <property type="entry name" value="Bifun_inhib/LTP/seed_sf"/>
</dbReference>
<keyword evidence="9" id="KW-1185">Reference proteome</keyword>
<reference evidence="8" key="1">
    <citation type="submission" date="2020-07" db="EMBL/GenBank/DDBJ databases">
        <title>Genome sequence and genetic diversity analysis of an under-domesticated orphan crop, white fonio (Digitaria exilis).</title>
        <authorList>
            <person name="Bennetzen J.L."/>
            <person name="Chen S."/>
            <person name="Ma X."/>
            <person name="Wang X."/>
            <person name="Yssel A.E.J."/>
            <person name="Chaluvadi S.R."/>
            <person name="Johnson M."/>
            <person name="Gangashetty P."/>
            <person name="Hamidou F."/>
            <person name="Sanogo M.D."/>
            <person name="Zwaenepoel A."/>
            <person name="Wallace J."/>
            <person name="Van De Peer Y."/>
            <person name="Van Deynze A."/>
        </authorList>
    </citation>
    <scope>NUCLEOTIDE SEQUENCE</scope>
    <source>
        <tissue evidence="8">Leaves</tissue>
    </source>
</reference>
<feature type="signal peptide" evidence="6">
    <location>
        <begin position="1"/>
        <end position="26"/>
    </location>
</feature>
<dbReference type="OrthoDB" id="681759at2759"/>
<dbReference type="EMBL" id="JACEFO010001700">
    <property type="protein sequence ID" value="KAF8719408.1"/>
    <property type="molecule type" value="Genomic_DNA"/>
</dbReference>
<dbReference type="AlphaFoldDB" id="A0A835C9X9"/>
<organism evidence="8 9">
    <name type="scientific">Digitaria exilis</name>
    <dbReference type="NCBI Taxonomy" id="1010633"/>
    <lineage>
        <taxon>Eukaryota</taxon>
        <taxon>Viridiplantae</taxon>
        <taxon>Streptophyta</taxon>
        <taxon>Embryophyta</taxon>
        <taxon>Tracheophyta</taxon>
        <taxon>Spermatophyta</taxon>
        <taxon>Magnoliopsida</taxon>
        <taxon>Liliopsida</taxon>
        <taxon>Poales</taxon>
        <taxon>Poaceae</taxon>
        <taxon>PACMAD clade</taxon>
        <taxon>Panicoideae</taxon>
        <taxon>Panicodae</taxon>
        <taxon>Paniceae</taxon>
        <taxon>Anthephorinae</taxon>
        <taxon>Digitaria</taxon>
    </lineage>
</organism>
<evidence type="ECO:0000259" key="7">
    <source>
        <dbReference type="Pfam" id="PF14368"/>
    </source>
</evidence>
<name>A0A835C9X9_9POAL</name>
<feature type="chain" id="PRO_5032860739" description="Bifunctional inhibitor/plant lipid transfer protein/seed storage helical domain-containing protein" evidence="6">
    <location>
        <begin position="27"/>
        <end position="244"/>
    </location>
</feature>
<keyword evidence="4" id="KW-0325">Glycoprotein</keyword>
<dbReference type="InterPro" id="IPR016140">
    <property type="entry name" value="Bifunc_inhib/LTP/seed_store"/>
</dbReference>
<comment type="caution">
    <text evidence="8">The sequence shown here is derived from an EMBL/GenBank/DDBJ whole genome shotgun (WGS) entry which is preliminary data.</text>
</comment>
<evidence type="ECO:0000256" key="5">
    <source>
        <dbReference type="SAM" id="MobiDB-lite"/>
    </source>
</evidence>
<dbReference type="PANTHER" id="PTHR33044">
    <property type="entry name" value="BIFUNCTIONAL INHIBITOR/LIPID-TRANSFER PROTEIN/SEED STORAGE 2S ALBUMIN SUPERFAMILY PROTEIN-RELATED"/>
    <property type="match status" value="1"/>
</dbReference>
<gene>
    <name evidence="8" type="ORF">HU200_024120</name>
</gene>
<protein>
    <recommendedName>
        <fullName evidence="7">Bifunctional inhibitor/plant lipid transfer protein/seed storage helical domain-containing protein</fullName>
    </recommendedName>
</protein>
<keyword evidence="3" id="KW-1015">Disulfide bond</keyword>
<dbReference type="SUPFAM" id="SSF47699">
    <property type="entry name" value="Bifunctional inhibitor/lipid-transfer protein/seed storage 2S albumin"/>
    <property type="match status" value="1"/>
</dbReference>
<feature type="domain" description="Bifunctional inhibitor/plant lipid transfer protein/seed storage helical" evidence="7">
    <location>
        <begin position="114"/>
        <end position="198"/>
    </location>
</feature>
<keyword evidence="2 6" id="KW-0732">Signal</keyword>
<sequence>MASSSKLLALFLAFAVAAAALQPSEAARVVQSHQRCNCNPPAPAGSHEPEKVALQADAGGVPSQPTTPPAGVPTGAGQLPPGLLPAILGLLFPPLGGIIGLLQPLIPAPGSTPPQQQQQQPTECMTPLQSMAACTGYLTNLTVAAPPSECCDGVKAVVRDAPICLCHGINGGMSQFLPSPVDPLRMAVLPLACGTVLPIQTLLMCNCAADHAASPSDACHTTSSVAVDGFHGDYLLIVRPVFVF</sequence>
<dbReference type="Proteomes" id="UP000636709">
    <property type="component" value="Unassembled WGS sequence"/>
</dbReference>
<evidence type="ECO:0000313" key="9">
    <source>
        <dbReference type="Proteomes" id="UP000636709"/>
    </source>
</evidence>
<evidence type="ECO:0000256" key="1">
    <source>
        <dbReference type="ARBA" id="ARBA00009748"/>
    </source>
</evidence>
<evidence type="ECO:0000256" key="4">
    <source>
        <dbReference type="ARBA" id="ARBA00023180"/>
    </source>
</evidence>
<dbReference type="InterPro" id="IPR043325">
    <property type="entry name" value="LTSS"/>
</dbReference>
<evidence type="ECO:0000256" key="2">
    <source>
        <dbReference type="ARBA" id="ARBA00022729"/>
    </source>
</evidence>
<dbReference type="Gene3D" id="1.10.110.10">
    <property type="entry name" value="Plant lipid-transfer and hydrophobic proteins"/>
    <property type="match status" value="1"/>
</dbReference>
<feature type="region of interest" description="Disordered" evidence="5">
    <location>
        <begin position="40"/>
        <end position="76"/>
    </location>
</feature>
<comment type="similarity">
    <text evidence="1">Belongs to the plant LTP family.</text>
</comment>
<evidence type="ECO:0000256" key="3">
    <source>
        <dbReference type="ARBA" id="ARBA00023157"/>
    </source>
</evidence>